<proteinExistence type="predicted"/>
<evidence type="ECO:0000313" key="3">
    <source>
        <dbReference type="Proteomes" id="UP000824782"/>
    </source>
</evidence>
<dbReference type="EMBL" id="WNYA01000004">
    <property type="protein sequence ID" value="KAG8579584.1"/>
    <property type="molecule type" value="Genomic_DNA"/>
</dbReference>
<feature type="non-terminal residue" evidence="2">
    <location>
        <position position="68"/>
    </location>
</feature>
<feature type="region of interest" description="Disordered" evidence="1">
    <location>
        <begin position="1"/>
        <end position="68"/>
    </location>
</feature>
<evidence type="ECO:0000313" key="2">
    <source>
        <dbReference type="EMBL" id="KAG8579584.1"/>
    </source>
</evidence>
<dbReference type="EMBL" id="WNYA01000004">
    <property type="protein sequence ID" value="KAG8579585.1"/>
    <property type="molecule type" value="Genomic_DNA"/>
</dbReference>
<reference evidence="2" key="1">
    <citation type="thesis" date="2020" institute="ProQuest LLC" country="789 East Eisenhower Parkway, Ann Arbor, MI, USA">
        <title>Comparative Genomics and Chromosome Evolution.</title>
        <authorList>
            <person name="Mudd A.B."/>
        </authorList>
    </citation>
    <scope>NUCLEOTIDE SEQUENCE</scope>
    <source>
        <strain evidence="2">237g6f4</strain>
        <tissue evidence="2">Blood</tissue>
    </source>
</reference>
<sequence>MSEKDSSEKVRDTAQEQEAVTAPTPTGSPEEGRAASEPVAITRKRPEAKSNSASTEEEEGQTPEKPEQ</sequence>
<gene>
    <name evidence="2" type="ORF">GDO81_010955</name>
</gene>
<accession>A0AAV7C4R5</accession>
<dbReference type="Proteomes" id="UP000824782">
    <property type="component" value="Unassembled WGS sequence"/>
</dbReference>
<protein>
    <submittedName>
        <fullName evidence="2">Uncharacterized protein</fullName>
    </submittedName>
</protein>
<comment type="caution">
    <text evidence="2">The sequence shown here is derived from an EMBL/GenBank/DDBJ whole genome shotgun (WGS) entry which is preliminary data.</text>
</comment>
<organism evidence="2 3">
    <name type="scientific">Engystomops pustulosus</name>
    <name type="common">Tungara frog</name>
    <name type="synonym">Physalaemus pustulosus</name>
    <dbReference type="NCBI Taxonomy" id="76066"/>
    <lineage>
        <taxon>Eukaryota</taxon>
        <taxon>Metazoa</taxon>
        <taxon>Chordata</taxon>
        <taxon>Craniata</taxon>
        <taxon>Vertebrata</taxon>
        <taxon>Euteleostomi</taxon>
        <taxon>Amphibia</taxon>
        <taxon>Batrachia</taxon>
        <taxon>Anura</taxon>
        <taxon>Neobatrachia</taxon>
        <taxon>Hyloidea</taxon>
        <taxon>Leptodactylidae</taxon>
        <taxon>Leiuperinae</taxon>
        <taxon>Engystomops</taxon>
    </lineage>
</organism>
<dbReference type="AlphaFoldDB" id="A0AAV7C4R5"/>
<name>A0AAV7C4R5_ENGPU</name>
<evidence type="ECO:0000256" key="1">
    <source>
        <dbReference type="SAM" id="MobiDB-lite"/>
    </source>
</evidence>
<keyword evidence="3" id="KW-1185">Reference proteome</keyword>
<feature type="compositionally biased region" description="Basic and acidic residues" evidence="1">
    <location>
        <begin position="1"/>
        <end position="14"/>
    </location>
</feature>